<dbReference type="AlphaFoldDB" id="L0JB33"/>
<feature type="region of interest" description="Disordered" evidence="1">
    <location>
        <begin position="50"/>
        <end position="142"/>
    </location>
</feature>
<sequence length="142" mass="16185">MELRNVRKGQLQHMEHYQFADRVLTLCKEAKTEKLTAVLGPLEAAVAAEDKALNQPRTEPNTQKMREADEPSTRRICGRASPRWSSSWGLRPAACRSRARRRERARNGTTSLPWRARPHPTASPRPSGWGRTRTAPFLCTRK</sequence>
<protein>
    <submittedName>
        <fullName evidence="2">Uncharacterized protein</fullName>
    </submittedName>
</protein>
<dbReference type="PATRIC" id="fig|908937.9.peg.757"/>
<organism evidence="2 3">
    <name type="scientific">Prevotella dentalis (strain ATCC 49559 / DSM 3688 / JCM 13448 / NCTC 12043 / ES 2772)</name>
    <name type="common">Mitsuokella dentalis</name>
    <dbReference type="NCBI Taxonomy" id="908937"/>
    <lineage>
        <taxon>Bacteria</taxon>
        <taxon>Pseudomonadati</taxon>
        <taxon>Bacteroidota</taxon>
        <taxon>Bacteroidia</taxon>
        <taxon>Bacteroidales</taxon>
        <taxon>Prevotellaceae</taxon>
        <taxon>Prevotella</taxon>
    </lineage>
</organism>
<gene>
    <name evidence="2" type="ordered locus">Prede_0724</name>
</gene>
<name>L0JB33_PREDD</name>
<dbReference type="HOGENOM" id="CLU_1814071_0_0_10"/>
<dbReference type="KEGG" id="pdt:Prede_0724"/>
<accession>L0JB33</accession>
<reference evidence="3" key="1">
    <citation type="submission" date="2012-02" db="EMBL/GenBank/DDBJ databases">
        <title>Complete sequence of chromosome 1 of Prevotella dentalis DSM 3688.</title>
        <authorList>
            <person name="Lucas S."/>
            <person name="Copeland A."/>
            <person name="Lapidus A."/>
            <person name="Glavina del Rio T."/>
            <person name="Dalin E."/>
            <person name="Tice H."/>
            <person name="Bruce D."/>
            <person name="Goodwin L."/>
            <person name="Pitluck S."/>
            <person name="Peters L."/>
            <person name="Mikhailova N."/>
            <person name="Chertkov O."/>
            <person name="Kyrpides N."/>
            <person name="Mavromatis K."/>
            <person name="Ivanova N."/>
            <person name="Brettin T."/>
            <person name="Detter J.C."/>
            <person name="Han C."/>
            <person name="Larimer F."/>
            <person name="Land M."/>
            <person name="Hauser L."/>
            <person name="Markowitz V."/>
            <person name="Cheng J.-F."/>
            <person name="Hugenholtz P."/>
            <person name="Woyke T."/>
            <person name="Wu D."/>
            <person name="Gronow S."/>
            <person name="Wellnitz S."/>
            <person name="Brambilla E."/>
            <person name="Klenk H.-P."/>
            <person name="Eisen J.A."/>
        </authorList>
    </citation>
    <scope>NUCLEOTIDE SEQUENCE [LARGE SCALE GENOMIC DNA]</scope>
    <source>
        <strain evidence="3">ATCC 49559 / DSM 3688 / JCM 13448 / NCTC 12043 / ES 2772</strain>
    </source>
</reference>
<evidence type="ECO:0000256" key="1">
    <source>
        <dbReference type="SAM" id="MobiDB-lite"/>
    </source>
</evidence>
<keyword evidence="3" id="KW-1185">Reference proteome</keyword>
<evidence type="ECO:0000313" key="3">
    <source>
        <dbReference type="Proteomes" id="UP000010862"/>
    </source>
</evidence>
<dbReference type="EMBL" id="CP003368">
    <property type="protein sequence ID" value="AGB28078.1"/>
    <property type="molecule type" value="Genomic_DNA"/>
</dbReference>
<dbReference type="Proteomes" id="UP000010862">
    <property type="component" value="Chromosome 1"/>
</dbReference>
<evidence type="ECO:0000313" key="2">
    <source>
        <dbReference type="EMBL" id="AGB28078.1"/>
    </source>
</evidence>
<proteinExistence type="predicted"/>
<feature type="compositionally biased region" description="Basic and acidic residues" evidence="1">
    <location>
        <begin position="64"/>
        <end position="73"/>
    </location>
</feature>
<dbReference type="RefSeq" id="WP_015298443.1">
    <property type="nucleotide sequence ID" value="NC_019960.1"/>
</dbReference>